<dbReference type="PROSITE" id="PS51900">
    <property type="entry name" value="CB"/>
    <property type="match status" value="1"/>
</dbReference>
<dbReference type="Pfam" id="PF00589">
    <property type="entry name" value="Phage_integrase"/>
    <property type="match status" value="1"/>
</dbReference>
<evidence type="ECO:0000256" key="3">
    <source>
        <dbReference type="ARBA" id="ARBA00023125"/>
    </source>
</evidence>
<dbReference type="Gene3D" id="1.10.150.130">
    <property type="match status" value="1"/>
</dbReference>
<organism evidence="8 9">
    <name type="scientific">Thalassoglobus polymorphus</name>
    <dbReference type="NCBI Taxonomy" id="2527994"/>
    <lineage>
        <taxon>Bacteria</taxon>
        <taxon>Pseudomonadati</taxon>
        <taxon>Planctomycetota</taxon>
        <taxon>Planctomycetia</taxon>
        <taxon>Planctomycetales</taxon>
        <taxon>Planctomycetaceae</taxon>
        <taxon>Thalassoglobus</taxon>
    </lineage>
</organism>
<dbReference type="InterPro" id="IPR002104">
    <property type="entry name" value="Integrase_catalytic"/>
</dbReference>
<keyword evidence="3 5" id="KW-0238">DNA-binding</keyword>
<evidence type="ECO:0000313" key="9">
    <source>
        <dbReference type="Proteomes" id="UP000315724"/>
    </source>
</evidence>
<dbReference type="InterPro" id="IPR010998">
    <property type="entry name" value="Integrase_recombinase_N"/>
</dbReference>
<dbReference type="OrthoDB" id="211066at2"/>
<feature type="domain" description="Tyr recombinase" evidence="6">
    <location>
        <begin position="195"/>
        <end position="432"/>
    </location>
</feature>
<dbReference type="InterPro" id="IPR044068">
    <property type="entry name" value="CB"/>
</dbReference>
<evidence type="ECO:0000259" key="7">
    <source>
        <dbReference type="PROSITE" id="PS51900"/>
    </source>
</evidence>
<evidence type="ECO:0000256" key="5">
    <source>
        <dbReference type="PROSITE-ProRule" id="PRU01248"/>
    </source>
</evidence>
<dbReference type="SUPFAM" id="SSF56349">
    <property type="entry name" value="DNA breaking-rejoining enzymes"/>
    <property type="match status" value="1"/>
</dbReference>
<evidence type="ECO:0000259" key="6">
    <source>
        <dbReference type="PROSITE" id="PS51898"/>
    </source>
</evidence>
<evidence type="ECO:0000256" key="4">
    <source>
        <dbReference type="ARBA" id="ARBA00023172"/>
    </source>
</evidence>
<dbReference type="PROSITE" id="PS51898">
    <property type="entry name" value="TYR_RECOMBINASE"/>
    <property type="match status" value="1"/>
</dbReference>
<name>A0A517QK45_9PLAN</name>
<dbReference type="InterPro" id="IPR013762">
    <property type="entry name" value="Integrase-like_cat_sf"/>
</dbReference>
<dbReference type="PANTHER" id="PTHR30349">
    <property type="entry name" value="PHAGE INTEGRASE-RELATED"/>
    <property type="match status" value="1"/>
</dbReference>
<dbReference type="InterPro" id="IPR011010">
    <property type="entry name" value="DNA_brk_join_enz"/>
</dbReference>
<dbReference type="PANTHER" id="PTHR30349:SF41">
    <property type="entry name" value="INTEGRASE_RECOMBINASE PROTEIN MJ0367-RELATED"/>
    <property type="match status" value="1"/>
</dbReference>
<dbReference type="GO" id="GO:0003677">
    <property type="term" value="F:DNA binding"/>
    <property type="evidence" value="ECO:0007669"/>
    <property type="project" value="UniProtKB-UniRule"/>
</dbReference>
<feature type="domain" description="Core-binding (CB)" evidence="7">
    <location>
        <begin position="68"/>
        <end position="168"/>
    </location>
</feature>
<dbReference type="GO" id="GO:0015074">
    <property type="term" value="P:DNA integration"/>
    <property type="evidence" value="ECO:0007669"/>
    <property type="project" value="UniProtKB-KW"/>
</dbReference>
<evidence type="ECO:0000256" key="2">
    <source>
        <dbReference type="ARBA" id="ARBA00022908"/>
    </source>
</evidence>
<dbReference type="InterPro" id="IPR050090">
    <property type="entry name" value="Tyrosine_recombinase_XerCD"/>
</dbReference>
<evidence type="ECO:0000256" key="1">
    <source>
        <dbReference type="ARBA" id="ARBA00008857"/>
    </source>
</evidence>
<accession>A0A517QK45</accession>
<sequence length="453" mass="52317">MVKQSKSFRVGRVRGDRRGKVWYLTYYDQGQRHRPRIGSDLDEARRHAAEINSQLENGAPVSSSFQSIKIAELQERWLDHHETVARSSLKTIARYRSATNHLIAFVNGSRVPGSTGQFRVEHAEQFVKHLRSISVSPNGHPNSDKRPLRDKGLRYILEVCRSMFHFAAQRRHLPPYADNPFKALQLDKIPTEDSKPIELFDAEQERLFLLAADDWQFPIFVTLMLTGLRPGELSHLLWPDDIHEELRAIVIRNRPQLGWQVKTRRERMIPLHPVLYRVIASSTLNRQSGTLFQRRRFTMSQQPALAGSSIDALEKVLQSRVNQREAQLEKQLSRVQRQQVCQTIWRDIGLVKSDYLRTSFIQICNKADLKGFTSPKMLRHMFATTLQERRVDPLIRNELMGHSTNATSRSNPLGMTATYTHTRPATMREQLERALKELPAIAIAEEWLKNRGG</sequence>
<dbReference type="EMBL" id="CP036267">
    <property type="protein sequence ID" value="QDT32013.1"/>
    <property type="molecule type" value="Genomic_DNA"/>
</dbReference>
<dbReference type="GO" id="GO:0006310">
    <property type="term" value="P:DNA recombination"/>
    <property type="evidence" value="ECO:0007669"/>
    <property type="project" value="UniProtKB-KW"/>
</dbReference>
<comment type="similarity">
    <text evidence="1">Belongs to the 'phage' integrase family.</text>
</comment>
<dbReference type="AlphaFoldDB" id="A0A517QK45"/>
<proteinExistence type="inferred from homology"/>
<dbReference type="Proteomes" id="UP000315724">
    <property type="component" value="Chromosome"/>
</dbReference>
<protein>
    <submittedName>
        <fullName evidence="8">Site-specific tyrosine recombinase XerC</fullName>
    </submittedName>
</protein>
<keyword evidence="4" id="KW-0233">DNA recombination</keyword>
<gene>
    <name evidence="8" type="ORF">Mal48_12520</name>
</gene>
<dbReference type="Gene3D" id="1.10.443.10">
    <property type="entry name" value="Intergrase catalytic core"/>
    <property type="match status" value="1"/>
</dbReference>
<keyword evidence="9" id="KW-1185">Reference proteome</keyword>
<dbReference type="RefSeq" id="WP_145197005.1">
    <property type="nucleotide sequence ID" value="NZ_CP036267.1"/>
</dbReference>
<keyword evidence="2" id="KW-0229">DNA integration</keyword>
<reference evidence="8 9" key="1">
    <citation type="submission" date="2019-02" db="EMBL/GenBank/DDBJ databases">
        <title>Deep-cultivation of Planctomycetes and their phenomic and genomic characterization uncovers novel biology.</title>
        <authorList>
            <person name="Wiegand S."/>
            <person name="Jogler M."/>
            <person name="Boedeker C."/>
            <person name="Pinto D."/>
            <person name="Vollmers J."/>
            <person name="Rivas-Marin E."/>
            <person name="Kohn T."/>
            <person name="Peeters S.H."/>
            <person name="Heuer A."/>
            <person name="Rast P."/>
            <person name="Oberbeckmann S."/>
            <person name="Bunk B."/>
            <person name="Jeske O."/>
            <person name="Meyerdierks A."/>
            <person name="Storesund J.E."/>
            <person name="Kallscheuer N."/>
            <person name="Luecker S."/>
            <person name="Lage O.M."/>
            <person name="Pohl T."/>
            <person name="Merkel B.J."/>
            <person name="Hornburger P."/>
            <person name="Mueller R.-W."/>
            <person name="Bruemmer F."/>
            <person name="Labrenz M."/>
            <person name="Spormann A.M."/>
            <person name="Op den Camp H."/>
            <person name="Overmann J."/>
            <person name="Amann R."/>
            <person name="Jetten M.S.M."/>
            <person name="Mascher T."/>
            <person name="Medema M.H."/>
            <person name="Devos D.P."/>
            <person name="Kaster A.-K."/>
            <person name="Ovreas L."/>
            <person name="Rohde M."/>
            <person name="Galperin M.Y."/>
            <person name="Jogler C."/>
        </authorList>
    </citation>
    <scope>NUCLEOTIDE SEQUENCE [LARGE SCALE GENOMIC DNA]</scope>
    <source>
        <strain evidence="8 9">Mal48</strain>
    </source>
</reference>
<dbReference type="CDD" id="cd00397">
    <property type="entry name" value="DNA_BRE_C"/>
    <property type="match status" value="1"/>
</dbReference>
<evidence type="ECO:0000313" key="8">
    <source>
        <dbReference type="EMBL" id="QDT32013.1"/>
    </source>
</evidence>
<dbReference type="KEGG" id="tpol:Mal48_12520"/>